<dbReference type="RefSeq" id="WP_023974440.1">
    <property type="nucleotide sequence ID" value="NZ_BJLA01000008.1"/>
</dbReference>
<comment type="caution">
    <text evidence="1">The sequence shown here is derived from an EMBL/GenBank/DDBJ whole genome shotgun (WGS) entry which is preliminary data.</text>
</comment>
<gene>
    <name evidence="1" type="ORF">CDIOL_25620</name>
</gene>
<accession>A0AAV3W3R2</accession>
<dbReference type="AlphaFoldDB" id="A0AAV3W3R2"/>
<name>A0AAV3W3R2_9CLOT</name>
<reference evidence="1 2" key="1">
    <citation type="submission" date="2019-06" db="EMBL/GenBank/DDBJ databases">
        <title>Draft genome sequence of Clostridium diolis DSM 15410.</title>
        <authorList>
            <person name="Kobayashi H."/>
            <person name="Tanizawa Y."/>
            <person name="Tohno M."/>
        </authorList>
    </citation>
    <scope>NUCLEOTIDE SEQUENCE [LARGE SCALE GENOMIC DNA]</scope>
    <source>
        <strain evidence="1 2">DSM 15410</strain>
    </source>
</reference>
<evidence type="ECO:0000313" key="1">
    <source>
        <dbReference type="EMBL" id="GEA31639.1"/>
    </source>
</evidence>
<dbReference type="Proteomes" id="UP000325212">
    <property type="component" value="Unassembled WGS sequence"/>
</dbReference>
<keyword evidence="2" id="KW-1185">Reference proteome</keyword>
<protein>
    <submittedName>
        <fullName evidence="1">Uncharacterized protein</fullName>
    </submittedName>
</protein>
<sequence>MYNRALCSIHACNKRELDKRPKNCPSLDKKIEEINEVYKEKDNLYITVI</sequence>
<evidence type="ECO:0000313" key="2">
    <source>
        <dbReference type="Proteomes" id="UP000325212"/>
    </source>
</evidence>
<organism evidence="1 2">
    <name type="scientific">Clostridium diolis</name>
    <dbReference type="NCBI Taxonomy" id="223919"/>
    <lineage>
        <taxon>Bacteria</taxon>
        <taxon>Bacillati</taxon>
        <taxon>Bacillota</taxon>
        <taxon>Clostridia</taxon>
        <taxon>Eubacteriales</taxon>
        <taxon>Clostridiaceae</taxon>
        <taxon>Clostridium</taxon>
    </lineage>
</organism>
<dbReference type="EMBL" id="BJLA01000008">
    <property type="protein sequence ID" value="GEA31639.1"/>
    <property type="molecule type" value="Genomic_DNA"/>
</dbReference>
<proteinExistence type="predicted"/>